<reference evidence="9" key="1">
    <citation type="journal article" date="2018" name="Int. J. Syst. Evol. Microbiol.">
        <title>Neptunicella marina gen. nov., sp. nov., isolated from surface seawater.</title>
        <authorList>
            <person name="Liu X."/>
            <person name="Lai Q."/>
            <person name="Du Y."/>
            <person name="Zhang X."/>
            <person name="Liu Z."/>
            <person name="Sun F."/>
            <person name="Shao Z."/>
        </authorList>
    </citation>
    <scope>NUCLEOTIDE SEQUENCE</scope>
    <source>
        <strain evidence="9">S27-2</strain>
    </source>
</reference>
<evidence type="ECO:0000256" key="4">
    <source>
        <dbReference type="ARBA" id="ARBA00022729"/>
    </source>
</evidence>
<dbReference type="InterPro" id="IPR038297">
    <property type="entry name" value="CcmH/CycL/NrfF/Ccl2_sf"/>
</dbReference>
<comment type="similarity">
    <text evidence="1 7">Belongs to the CcmH/CycL/Ccl2/NrfF family.</text>
</comment>
<feature type="domain" description="CcmH/CycL/Ccl2/NrfF N-terminal" evidence="8">
    <location>
        <begin position="9"/>
        <end position="128"/>
    </location>
</feature>
<proteinExistence type="inferred from homology"/>
<organism evidence="9 10">
    <name type="scientific">Neptunicella marina</name>
    <dbReference type="NCBI Taxonomy" id="2125989"/>
    <lineage>
        <taxon>Bacteria</taxon>
        <taxon>Pseudomonadati</taxon>
        <taxon>Pseudomonadota</taxon>
        <taxon>Gammaproteobacteria</taxon>
        <taxon>Alteromonadales</taxon>
        <taxon>Alteromonadaceae</taxon>
        <taxon>Neptunicella</taxon>
    </lineage>
</organism>
<accession>A0A8J6LW13</accession>
<evidence type="ECO:0000256" key="7">
    <source>
        <dbReference type="RuleBase" id="RU364112"/>
    </source>
</evidence>
<feature type="chain" id="PRO_5035337094" description="Cytochrome c-type biogenesis protein" evidence="7">
    <location>
        <begin position="19"/>
        <end position="144"/>
    </location>
</feature>
<evidence type="ECO:0000259" key="8">
    <source>
        <dbReference type="Pfam" id="PF03918"/>
    </source>
</evidence>
<keyword evidence="6 7" id="KW-0408">Iron</keyword>
<dbReference type="Proteomes" id="UP000601768">
    <property type="component" value="Unassembled WGS sequence"/>
</dbReference>
<keyword evidence="5" id="KW-0201">Cytochrome c-type biogenesis</keyword>
<evidence type="ECO:0000313" key="9">
    <source>
        <dbReference type="EMBL" id="MBC3764964.1"/>
    </source>
</evidence>
<keyword evidence="7" id="KW-0812">Transmembrane</keyword>
<keyword evidence="4 7" id="KW-0732">Signal</keyword>
<dbReference type="PANTHER" id="PTHR47870:SF1">
    <property type="entry name" value="CYTOCHROME C-TYPE BIOGENESIS PROTEIN CCMH"/>
    <property type="match status" value="1"/>
</dbReference>
<dbReference type="Pfam" id="PF03918">
    <property type="entry name" value="CcmH"/>
    <property type="match status" value="1"/>
</dbReference>
<evidence type="ECO:0000256" key="5">
    <source>
        <dbReference type="ARBA" id="ARBA00022748"/>
    </source>
</evidence>
<dbReference type="InterPro" id="IPR051263">
    <property type="entry name" value="C-type_cytochrome_biogenesis"/>
</dbReference>
<feature type="signal peptide" evidence="7">
    <location>
        <begin position="1"/>
        <end position="18"/>
    </location>
</feature>
<keyword evidence="7" id="KW-1133">Transmembrane helix</keyword>
<evidence type="ECO:0000256" key="6">
    <source>
        <dbReference type="ARBA" id="ARBA00023004"/>
    </source>
</evidence>
<comment type="caution">
    <text evidence="9">The sequence shown here is derived from an EMBL/GenBank/DDBJ whole genome shotgun (WGS) entry which is preliminary data.</text>
</comment>
<evidence type="ECO:0000313" key="10">
    <source>
        <dbReference type="Proteomes" id="UP000601768"/>
    </source>
</evidence>
<dbReference type="EMBL" id="JACNEP010000002">
    <property type="protein sequence ID" value="MBC3764964.1"/>
    <property type="molecule type" value="Genomic_DNA"/>
</dbReference>
<name>A0A8J6LW13_9ALTE</name>
<evidence type="ECO:0000256" key="2">
    <source>
        <dbReference type="ARBA" id="ARBA00022617"/>
    </source>
</evidence>
<protein>
    <recommendedName>
        <fullName evidence="7">Cytochrome c-type biogenesis protein</fullName>
    </recommendedName>
</protein>
<keyword evidence="2 7" id="KW-0349">Heme</keyword>
<dbReference type="GO" id="GO:0005886">
    <property type="term" value="C:plasma membrane"/>
    <property type="evidence" value="ECO:0007669"/>
    <property type="project" value="TreeGrafter"/>
</dbReference>
<dbReference type="InterPro" id="IPR005616">
    <property type="entry name" value="CcmH/CycL/Ccl2/NrfF_N"/>
</dbReference>
<dbReference type="GO" id="GO:0046872">
    <property type="term" value="F:metal ion binding"/>
    <property type="evidence" value="ECO:0007669"/>
    <property type="project" value="UniProtKB-KW"/>
</dbReference>
<dbReference type="GO" id="GO:0017004">
    <property type="term" value="P:cytochrome complex assembly"/>
    <property type="evidence" value="ECO:0007669"/>
    <property type="project" value="UniProtKB-KW"/>
</dbReference>
<keyword evidence="10" id="KW-1185">Reference proteome</keyword>
<dbReference type="FunFam" id="1.10.8.640:FF:000001">
    <property type="entry name" value="Cytochrome c-type biogenesis protein"/>
    <property type="match status" value="1"/>
</dbReference>
<dbReference type="Gene3D" id="1.10.8.640">
    <property type="entry name" value="Cytochrome C biogenesis protein"/>
    <property type="match status" value="1"/>
</dbReference>
<comment type="function">
    <text evidence="7">Possible subunit of a heme lyase.</text>
</comment>
<keyword evidence="7" id="KW-0472">Membrane</keyword>
<reference evidence="9" key="2">
    <citation type="submission" date="2020-08" db="EMBL/GenBank/DDBJ databases">
        <authorList>
            <person name="Lai Q."/>
        </authorList>
    </citation>
    <scope>NUCLEOTIDE SEQUENCE</scope>
    <source>
        <strain evidence="9">S27-2</strain>
    </source>
</reference>
<sequence length="144" mass="16768">MKKLMVLFFAWVTVFSVAATEEQFKFTDMQQQQLFRELTHELRCPKCQNQNIADSNALVAQDLKRKVYQLVSQGKNKTQVVDYMKQRYGEFVYYQPALTPATFILWALPAFIVVLGLIVLFRKRASQDIDPDKLAQAKKLLEDE</sequence>
<keyword evidence="3 7" id="KW-0479">Metal-binding</keyword>
<dbReference type="CDD" id="cd16378">
    <property type="entry name" value="CcmH_N"/>
    <property type="match status" value="1"/>
</dbReference>
<dbReference type="PANTHER" id="PTHR47870">
    <property type="entry name" value="CYTOCHROME C-TYPE BIOGENESIS PROTEIN CCMH"/>
    <property type="match status" value="1"/>
</dbReference>
<evidence type="ECO:0000256" key="3">
    <source>
        <dbReference type="ARBA" id="ARBA00022723"/>
    </source>
</evidence>
<gene>
    <name evidence="9" type="ORF">H8B19_03685</name>
</gene>
<feature type="transmembrane region" description="Helical" evidence="7">
    <location>
        <begin position="103"/>
        <end position="121"/>
    </location>
</feature>
<dbReference type="AlphaFoldDB" id="A0A8J6LW13"/>
<dbReference type="RefSeq" id="WP_186505426.1">
    <property type="nucleotide sequence ID" value="NZ_JACNEP010000002.1"/>
</dbReference>
<evidence type="ECO:0000256" key="1">
    <source>
        <dbReference type="ARBA" id="ARBA00010342"/>
    </source>
</evidence>